<dbReference type="Proteomes" id="UP000193391">
    <property type="component" value="Unassembled WGS sequence"/>
</dbReference>
<accession>A0A1Y2KYI6</accession>
<dbReference type="GO" id="GO:0003700">
    <property type="term" value="F:DNA-binding transcription factor activity"/>
    <property type="evidence" value="ECO:0007669"/>
    <property type="project" value="InterPro"/>
</dbReference>
<dbReference type="Gene3D" id="3.40.190.10">
    <property type="entry name" value="Periplasmic binding protein-like II"/>
    <property type="match status" value="2"/>
</dbReference>
<dbReference type="PROSITE" id="PS50931">
    <property type="entry name" value="HTH_LYSR"/>
    <property type="match status" value="1"/>
</dbReference>
<keyword evidence="7" id="KW-1185">Reference proteome</keyword>
<protein>
    <submittedName>
        <fullName evidence="6">LysR family transcriptional regulator</fullName>
    </submittedName>
</protein>
<keyword evidence="4" id="KW-0804">Transcription</keyword>
<dbReference type="RefSeq" id="WP_085583773.1">
    <property type="nucleotide sequence ID" value="NZ_JFKA01000006.1"/>
</dbReference>
<dbReference type="OrthoDB" id="9789529at2"/>
<dbReference type="SUPFAM" id="SSF46785">
    <property type="entry name" value="Winged helix' DNA-binding domain"/>
    <property type="match status" value="1"/>
</dbReference>
<dbReference type="InterPro" id="IPR005119">
    <property type="entry name" value="LysR_subst-bd"/>
</dbReference>
<gene>
    <name evidence="6" type="ORF">TMES_14440</name>
</gene>
<comment type="caution">
    <text evidence="6">The sequence shown here is derived from an EMBL/GenBank/DDBJ whole genome shotgun (WGS) entry which is preliminary data.</text>
</comment>
<dbReference type="PANTHER" id="PTHR30579">
    <property type="entry name" value="TRANSCRIPTIONAL REGULATOR"/>
    <property type="match status" value="1"/>
</dbReference>
<feature type="domain" description="HTH lysR-type" evidence="5">
    <location>
        <begin position="4"/>
        <end position="61"/>
    </location>
</feature>
<evidence type="ECO:0000256" key="4">
    <source>
        <dbReference type="ARBA" id="ARBA00023163"/>
    </source>
</evidence>
<evidence type="ECO:0000256" key="1">
    <source>
        <dbReference type="ARBA" id="ARBA00009437"/>
    </source>
</evidence>
<organism evidence="6 7">
    <name type="scientific">Thalassospira mesophila</name>
    <dbReference type="NCBI Taxonomy" id="1293891"/>
    <lineage>
        <taxon>Bacteria</taxon>
        <taxon>Pseudomonadati</taxon>
        <taxon>Pseudomonadota</taxon>
        <taxon>Alphaproteobacteria</taxon>
        <taxon>Rhodospirillales</taxon>
        <taxon>Thalassospiraceae</taxon>
        <taxon>Thalassospira</taxon>
    </lineage>
</organism>
<dbReference type="EMBL" id="JFKA01000006">
    <property type="protein sequence ID" value="OSQ37409.1"/>
    <property type="molecule type" value="Genomic_DNA"/>
</dbReference>
<evidence type="ECO:0000259" key="5">
    <source>
        <dbReference type="PROSITE" id="PS50931"/>
    </source>
</evidence>
<dbReference type="Pfam" id="PF00126">
    <property type="entry name" value="HTH_1"/>
    <property type="match status" value="1"/>
</dbReference>
<evidence type="ECO:0000313" key="6">
    <source>
        <dbReference type="EMBL" id="OSQ37409.1"/>
    </source>
</evidence>
<dbReference type="PANTHER" id="PTHR30579:SF7">
    <property type="entry name" value="HTH-TYPE TRANSCRIPTIONAL REGULATOR LRHA-RELATED"/>
    <property type="match status" value="1"/>
</dbReference>
<evidence type="ECO:0000256" key="3">
    <source>
        <dbReference type="ARBA" id="ARBA00023125"/>
    </source>
</evidence>
<proteinExistence type="inferred from homology"/>
<dbReference type="InterPro" id="IPR036390">
    <property type="entry name" value="WH_DNA-bd_sf"/>
</dbReference>
<dbReference type="InterPro" id="IPR000847">
    <property type="entry name" value="LysR_HTH_N"/>
</dbReference>
<dbReference type="InterPro" id="IPR036388">
    <property type="entry name" value="WH-like_DNA-bd_sf"/>
</dbReference>
<reference evidence="6 7" key="1">
    <citation type="submission" date="2014-03" db="EMBL/GenBank/DDBJ databases">
        <title>The draft genome sequence of Thalassospira mesophila JCM 18969.</title>
        <authorList>
            <person name="Lai Q."/>
            <person name="Shao Z."/>
        </authorList>
    </citation>
    <scope>NUCLEOTIDE SEQUENCE [LARGE SCALE GENOMIC DNA]</scope>
    <source>
        <strain evidence="6 7">JCM 18969</strain>
    </source>
</reference>
<keyword evidence="3" id="KW-0238">DNA-binding</keyword>
<comment type="similarity">
    <text evidence="1">Belongs to the LysR transcriptional regulatory family.</text>
</comment>
<name>A0A1Y2KYI6_9PROT</name>
<evidence type="ECO:0000313" key="7">
    <source>
        <dbReference type="Proteomes" id="UP000193391"/>
    </source>
</evidence>
<dbReference type="SUPFAM" id="SSF53850">
    <property type="entry name" value="Periplasmic binding protein-like II"/>
    <property type="match status" value="1"/>
</dbReference>
<evidence type="ECO:0000256" key="2">
    <source>
        <dbReference type="ARBA" id="ARBA00023015"/>
    </source>
</evidence>
<dbReference type="InterPro" id="IPR050176">
    <property type="entry name" value="LTTR"/>
</dbReference>
<dbReference type="AlphaFoldDB" id="A0A1Y2KYI6"/>
<dbReference type="Gene3D" id="1.10.10.10">
    <property type="entry name" value="Winged helix-like DNA-binding domain superfamily/Winged helix DNA-binding domain"/>
    <property type="match status" value="1"/>
</dbReference>
<dbReference type="Pfam" id="PF03466">
    <property type="entry name" value="LysR_substrate"/>
    <property type="match status" value="1"/>
</dbReference>
<dbReference type="PRINTS" id="PR00039">
    <property type="entry name" value="HTHLYSR"/>
</dbReference>
<dbReference type="GO" id="GO:0003677">
    <property type="term" value="F:DNA binding"/>
    <property type="evidence" value="ECO:0007669"/>
    <property type="project" value="UniProtKB-KW"/>
</dbReference>
<sequence length="283" mass="29934">MPDLEIFLLRSFVAVSRAGSVSEAARKIGRTQSAVSMQMQRLEDAVGQPILRRTGVGVELTAAGIRMLSYAERILGAHDEAVAAISGTALHGAISIGCPEDYMTAFFPGLLRGFAALHGGIEIEVVCAGTVELRQLLQRRQIDLAVLSVPEDADRAQIMRPESFVWVGNGPDPAILAREVLPLALSAPGTLDHEAAIGAMDRVGRAYRIAFASNSLAGLLAVTRSGEAISVVTRAAVPPDLSILQNGLPALPDIGITLAYAALKPPPIVKTFGEFIKSYMAEI</sequence>
<keyword evidence="2" id="KW-0805">Transcription regulation</keyword>
<dbReference type="STRING" id="1293891.TMES_14440"/>